<dbReference type="PROSITE" id="PS50174">
    <property type="entry name" value="G_PATCH"/>
    <property type="match status" value="1"/>
</dbReference>
<organism evidence="5 6">
    <name type="scientific">Chaetoceros tenuissimus</name>
    <dbReference type="NCBI Taxonomy" id="426638"/>
    <lineage>
        <taxon>Eukaryota</taxon>
        <taxon>Sar</taxon>
        <taxon>Stramenopiles</taxon>
        <taxon>Ochrophyta</taxon>
        <taxon>Bacillariophyta</taxon>
        <taxon>Coscinodiscophyceae</taxon>
        <taxon>Chaetocerotophycidae</taxon>
        <taxon>Chaetocerotales</taxon>
        <taxon>Chaetocerotaceae</taxon>
        <taxon>Chaetoceros</taxon>
    </lineage>
</organism>
<dbReference type="SMART" id="SM00443">
    <property type="entry name" value="G_patch"/>
    <property type="match status" value="1"/>
</dbReference>
<feature type="region of interest" description="Disordered" evidence="3">
    <location>
        <begin position="156"/>
        <end position="176"/>
    </location>
</feature>
<keyword evidence="6" id="KW-1185">Reference proteome</keyword>
<dbReference type="AlphaFoldDB" id="A0AAD3D395"/>
<comment type="caution">
    <text evidence="5">The sequence shown here is derived from an EMBL/GenBank/DDBJ whole genome shotgun (WGS) entry which is preliminary data.</text>
</comment>
<keyword evidence="2" id="KW-0175">Coiled coil</keyword>
<feature type="domain" description="G-patch" evidence="4">
    <location>
        <begin position="241"/>
        <end position="310"/>
    </location>
</feature>
<reference evidence="5 6" key="1">
    <citation type="journal article" date="2021" name="Sci. Rep.">
        <title>The genome of the diatom Chaetoceros tenuissimus carries an ancient integrated fragment of an extant virus.</title>
        <authorList>
            <person name="Hongo Y."/>
            <person name="Kimura K."/>
            <person name="Takaki Y."/>
            <person name="Yoshida Y."/>
            <person name="Baba S."/>
            <person name="Kobayashi G."/>
            <person name="Nagasaki K."/>
            <person name="Hano T."/>
            <person name="Tomaru Y."/>
        </authorList>
    </citation>
    <scope>NUCLEOTIDE SEQUENCE [LARGE SCALE GENOMIC DNA]</scope>
    <source>
        <strain evidence="5 6">NIES-3715</strain>
    </source>
</reference>
<evidence type="ECO:0000313" key="6">
    <source>
        <dbReference type="Proteomes" id="UP001054902"/>
    </source>
</evidence>
<feature type="coiled-coil region" evidence="2">
    <location>
        <begin position="457"/>
        <end position="504"/>
    </location>
</feature>
<evidence type="ECO:0000256" key="3">
    <source>
        <dbReference type="SAM" id="MobiDB-lite"/>
    </source>
</evidence>
<feature type="region of interest" description="Disordered" evidence="3">
    <location>
        <begin position="218"/>
        <end position="237"/>
    </location>
</feature>
<name>A0AAD3D395_9STRA</name>
<dbReference type="GO" id="GO:0003676">
    <property type="term" value="F:nucleic acid binding"/>
    <property type="evidence" value="ECO:0007669"/>
    <property type="project" value="InterPro"/>
</dbReference>
<dbReference type="Pfam" id="PF07842">
    <property type="entry name" value="GCFC"/>
    <property type="match status" value="1"/>
</dbReference>
<feature type="compositionally biased region" description="Acidic residues" evidence="3">
    <location>
        <begin position="30"/>
        <end position="40"/>
    </location>
</feature>
<evidence type="ECO:0000256" key="2">
    <source>
        <dbReference type="SAM" id="Coils"/>
    </source>
</evidence>
<sequence length="1029" mass="116969">MDDEYDDEFTYAGIGMKHHLHVNNMNNSSSEEEESSDDEYDPKFKSTSRKDEAIYGIFQNDDEQPVKKRKVIPWKKQKGLENMFVKSTTKEKKEDTETGKNVPEVKAQETEEDEQVKQMQQEANEKFYALLKRGTEKKKTTTSSLLNRLKADMKNKKVEEKDELINSMPTIGGGGLGFKASTANEATTTTLNNEQDGPSLSSFIGSSSQMANFIGASSKSIQTSSKPVKKDPNLGTWEKHTKGIGMKLLSKMGYKGSGGLGAKRVKKVETTDPNEGTTKQELKVEERTGISRPVEVVVRPAKLGLGFGNFQEATKLKTNRRIEAEVRGIDWKKKEEEELKQKQLEEEKKMQKELGIRSSALPTTDALLQGRNWQKGRKRARKEKKDVKIVTYQEVLGKNESKNELVVDMRGPSAASAISDSKENEDPSAHLGEELLHNLTFLLNSYENKLHATSHFVKSSRSKADSLQSEVENTERMIAEMSEKKKKLRQVNSLIEDLETYQNQATFDIYESNEVSKVEQILDSLSVLFTPEERKSLQYFSVLLPSLLGPLVDQALNNWSPLSLPADQNRSLLSSIFNLCFKSVKDGDADSQESCLEIIFMSHMYPILKRTLQSSKWDPTMNIDNAIDLFESLLHVAKLLHIENDKSTNEVEETTLFGAQILTDRRNSMVALVKDAIMFDIIYPKLCRALSSYKGNSSANTIDKWIIPWLPHLDYRSMLEKMLPDIKRKIRTEIMTAAKSTVHRDDALFLQHSLNIVLKPWVNILSTQSLYSITSECVAPRLGRYLAKVEFSTDLKTNELECLDILYEYYTEKLISDSLLLSLLEGEILYRLASCLYENLKTRTLSSLEAAKLYCKWKKCILRNKKDHKTLIIQCLDDDQVCRIFYGMLLMISKATKDVSNLEDLQPPSPTTINYKTVQARRAKEERLTEEENLLKGTFKTSEGSTRKHTLPRQSGTATFRDVVEDFANHNNVSFYPKIGPNNTKEGKTIFLFGNAQIYLENNVAFYLDSEKDEWIPTALNSLLQFSEN</sequence>
<evidence type="ECO:0000313" key="5">
    <source>
        <dbReference type="EMBL" id="GFH55765.1"/>
    </source>
</evidence>
<comment type="similarity">
    <text evidence="1">Belongs to the TFP11/STIP family.</text>
</comment>
<feature type="compositionally biased region" description="Basic and acidic residues" evidence="3">
    <location>
        <begin position="228"/>
        <end position="237"/>
    </location>
</feature>
<feature type="compositionally biased region" description="Basic and acidic residues" evidence="3">
    <location>
        <begin position="88"/>
        <end position="98"/>
    </location>
</feature>
<proteinExistence type="inferred from homology"/>
<dbReference type="GO" id="GO:0000390">
    <property type="term" value="P:spliceosomal complex disassembly"/>
    <property type="evidence" value="ECO:0007669"/>
    <property type="project" value="InterPro"/>
</dbReference>
<dbReference type="Proteomes" id="UP001054902">
    <property type="component" value="Unassembled WGS sequence"/>
</dbReference>
<dbReference type="InterPro" id="IPR045211">
    <property type="entry name" value="TFP11/STIP/Ntr1"/>
</dbReference>
<dbReference type="PANTHER" id="PTHR23329:SF1">
    <property type="entry name" value="TUFTELIN-INTERACTING PROTEIN 11"/>
    <property type="match status" value="1"/>
</dbReference>
<protein>
    <recommendedName>
        <fullName evidence="4">G-patch domain-containing protein</fullName>
    </recommendedName>
</protein>
<dbReference type="EMBL" id="BLLK01000051">
    <property type="protein sequence ID" value="GFH55765.1"/>
    <property type="molecule type" value="Genomic_DNA"/>
</dbReference>
<gene>
    <name evidence="5" type="ORF">CTEN210_12241</name>
</gene>
<dbReference type="GO" id="GO:0071008">
    <property type="term" value="C:U2-type post-mRNA release spliceosomal complex"/>
    <property type="evidence" value="ECO:0007669"/>
    <property type="project" value="TreeGrafter"/>
</dbReference>
<accession>A0AAD3D395</accession>
<feature type="region of interest" description="Disordered" evidence="3">
    <location>
        <begin position="1"/>
        <end position="47"/>
    </location>
</feature>
<dbReference type="PANTHER" id="PTHR23329">
    <property type="entry name" value="TUFTELIN-INTERACTING PROTEIN 11-RELATED"/>
    <property type="match status" value="1"/>
</dbReference>
<dbReference type="InterPro" id="IPR000467">
    <property type="entry name" value="G_patch_dom"/>
</dbReference>
<feature type="region of interest" description="Disordered" evidence="3">
    <location>
        <begin position="83"/>
        <end position="119"/>
    </location>
</feature>
<evidence type="ECO:0000259" key="4">
    <source>
        <dbReference type="PROSITE" id="PS50174"/>
    </source>
</evidence>
<dbReference type="InterPro" id="IPR022783">
    <property type="entry name" value="GCFC_dom"/>
</dbReference>
<evidence type="ECO:0000256" key="1">
    <source>
        <dbReference type="ARBA" id="ARBA00010900"/>
    </source>
</evidence>